<organism evidence="1 2">
    <name type="scientific">Leeuwenhoekiella aequorea</name>
    <dbReference type="NCBI Taxonomy" id="283736"/>
    <lineage>
        <taxon>Bacteria</taxon>
        <taxon>Pseudomonadati</taxon>
        <taxon>Bacteroidota</taxon>
        <taxon>Flavobacteriia</taxon>
        <taxon>Flavobacteriales</taxon>
        <taxon>Flavobacteriaceae</taxon>
        <taxon>Leeuwenhoekiella</taxon>
    </lineage>
</organism>
<accession>A0A4Q0P9U9</accession>
<proteinExistence type="predicted"/>
<evidence type="ECO:0000313" key="2">
    <source>
        <dbReference type="Proteomes" id="UP000289238"/>
    </source>
</evidence>
<evidence type="ECO:0008006" key="3">
    <source>
        <dbReference type="Google" id="ProtNLM"/>
    </source>
</evidence>
<reference evidence="1 2" key="1">
    <citation type="submission" date="2018-07" db="EMBL/GenBank/DDBJ databases">
        <title>Leeuwenhoekiella genomics.</title>
        <authorList>
            <person name="Tahon G."/>
            <person name="Willems A."/>
        </authorList>
    </citation>
    <scope>NUCLEOTIDE SEQUENCE [LARGE SCALE GENOMIC DNA]</scope>
    <source>
        <strain evidence="1 2">LMG 22550</strain>
    </source>
</reference>
<dbReference type="Proteomes" id="UP000289238">
    <property type="component" value="Unassembled WGS sequence"/>
</dbReference>
<dbReference type="InterPro" id="IPR045444">
    <property type="entry name" value="DUF6503"/>
</dbReference>
<protein>
    <recommendedName>
        <fullName evidence="3">Deoxyribose-phosphate aldolase</fullName>
    </recommendedName>
</protein>
<dbReference type="Pfam" id="PF20113">
    <property type="entry name" value="DUF6503"/>
    <property type="match status" value="1"/>
</dbReference>
<dbReference type="OrthoDB" id="982433at2"/>
<dbReference type="EMBL" id="QOVM01000002">
    <property type="protein sequence ID" value="RXG23345.1"/>
    <property type="molecule type" value="Genomic_DNA"/>
</dbReference>
<evidence type="ECO:0000313" key="1">
    <source>
        <dbReference type="EMBL" id="RXG23345.1"/>
    </source>
</evidence>
<gene>
    <name evidence="1" type="ORF">DSM00_958</name>
</gene>
<dbReference type="AlphaFoldDB" id="A0A4Q0P9U9"/>
<keyword evidence="2" id="KW-1185">Reference proteome</keyword>
<dbReference type="PROSITE" id="PS51257">
    <property type="entry name" value="PROKAR_LIPOPROTEIN"/>
    <property type="match status" value="1"/>
</dbReference>
<comment type="caution">
    <text evidence="1">The sequence shown here is derived from an EMBL/GenBank/DDBJ whole genome shotgun (WGS) entry which is preliminary data.</text>
</comment>
<sequence>MKKLLLLSFAILSFVGCKKEIKDLDSATIISRAIERAGGNIIDTATITFNFRDKFYRAYRNNGAYRLERCSDGTCNDTLDQLTNSDFKRLINNKAITLEDSLISSLAGGVNSVHYFSVLPYGLDADAVQAKNVGESVVNGKTYYKIEVKFDEEGGGEDFEDNYMYWINTEDFTVGYLAYNYHVNEGGTRFREAYNERTVKGIRFVDYNNYKTEEQFPPLESLDSLFENGKLELLSKIELENIEVTGCSSC</sequence>
<dbReference type="RefSeq" id="WP_128756881.1">
    <property type="nucleotide sequence ID" value="NZ_QOVM01000002.1"/>
</dbReference>
<name>A0A4Q0P9U9_9FLAO</name>